<keyword evidence="1" id="KW-0472">Membrane</keyword>
<dbReference type="AlphaFoldDB" id="A0A6J5TWN8"/>
<accession>A0A6J5TWN8</accession>
<organism evidence="2 3">
    <name type="scientific">Prunus armeniaca</name>
    <name type="common">Apricot</name>
    <name type="synonym">Armeniaca vulgaris</name>
    <dbReference type="NCBI Taxonomy" id="36596"/>
    <lineage>
        <taxon>Eukaryota</taxon>
        <taxon>Viridiplantae</taxon>
        <taxon>Streptophyta</taxon>
        <taxon>Embryophyta</taxon>
        <taxon>Tracheophyta</taxon>
        <taxon>Spermatophyta</taxon>
        <taxon>Magnoliopsida</taxon>
        <taxon>eudicotyledons</taxon>
        <taxon>Gunneridae</taxon>
        <taxon>Pentapetalae</taxon>
        <taxon>rosids</taxon>
        <taxon>fabids</taxon>
        <taxon>Rosales</taxon>
        <taxon>Rosaceae</taxon>
        <taxon>Amygdaloideae</taxon>
        <taxon>Amygdaleae</taxon>
        <taxon>Prunus</taxon>
    </lineage>
</organism>
<evidence type="ECO:0000313" key="3">
    <source>
        <dbReference type="Proteomes" id="UP000507222"/>
    </source>
</evidence>
<protein>
    <submittedName>
        <fullName evidence="2">Uncharacterized protein</fullName>
    </submittedName>
</protein>
<dbReference type="Proteomes" id="UP000507222">
    <property type="component" value="Unassembled WGS sequence"/>
</dbReference>
<proteinExistence type="predicted"/>
<gene>
    <name evidence="2" type="ORF">CURHAP_LOCUS11287</name>
</gene>
<evidence type="ECO:0000256" key="1">
    <source>
        <dbReference type="SAM" id="Phobius"/>
    </source>
</evidence>
<keyword evidence="1" id="KW-1133">Transmembrane helix</keyword>
<evidence type="ECO:0000313" key="2">
    <source>
        <dbReference type="EMBL" id="CAB4268182.1"/>
    </source>
</evidence>
<dbReference type="EMBL" id="CAEKDK010000002">
    <property type="protein sequence ID" value="CAB4268182.1"/>
    <property type="molecule type" value="Genomic_DNA"/>
</dbReference>
<feature type="transmembrane region" description="Helical" evidence="1">
    <location>
        <begin position="12"/>
        <end position="33"/>
    </location>
</feature>
<keyword evidence="1" id="KW-0812">Transmembrane</keyword>
<name>A0A6J5TWN8_PRUAR</name>
<sequence length="41" mass="4716">MDMVNSDSHSPQVLQISNIINTFPVLFMVRLLFWHIIASSL</sequence>
<reference evidence="2 3" key="1">
    <citation type="submission" date="2020-05" db="EMBL/GenBank/DDBJ databases">
        <authorList>
            <person name="Campoy J."/>
            <person name="Schneeberger K."/>
            <person name="Spophaly S."/>
        </authorList>
    </citation>
    <scope>NUCLEOTIDE SEQUENCE [LARGE SCALE GENOMIC DNA]</scope>
    <source>
        <strain evidence="2">PruArmRojPasFocal</strain>
    </source>
</reference>